<keyword evidence="3" id="KW-1185">Reference proteome</keyword>
<evidence type="ECO:0000256" key="1">
    <source>
        <dbReference type="SAM" id="MobiDB-lite"/>
    </source>
</evidence>
<feature type="region of interest" description="Disordered" evidence="1">
    <location>
        <begin position="96"/>
        <end position="200"/>
    </location>
</feature>
<reference evidence="2" key="1">
    <citation type="journal article" date="2022" name="bioRxiv">
        <title>Sequencing and chromosome-scale assembly of the giantPleurodeles waltlgenome.</title>
        <authorList>
            <person name="Brown T."/>
            <person name="Elewa A."/>
            <person name="Iarovenko S."/>
            <person name="Subramanian E."/>
            <person name="Araus A.J."/>
            <person name="Petzold A."/>
            <person name="Susuki M."/>
            <person name="Suzuki K.-i.T."/>
            <person name="Hayashi T."/>
            <person name="Toyoda A."/>
            <person name="Oliveira C."/>
            <person name="Osipova E."/>
            <person name="Leigh N.D."/>
            <person name="Simon A."/>
            <person name="Yun M.H."/>
        </authorList>
    </citation>
    <scope>NUCLEOTIDE SEQUENCE</scope>
    <source>
        <strain evidence="2">20211129_DDA</strain>
        <tissue evidence="2">Liver</tissue>
    </source>
</reference>
<gene>
    <name evidence="2" type="ORF">NDU88_006636</name>
</gene>
<proteinExistence type="predicted"/>
<comment type="caution">
    <text evidence="2">The sequence shown here is derived from an EMBL/GenBank/DDBJ whole genome shotgun (WGS) entry which is preliminary data.</text>
</comment>
<feature type="region of interest" description="Disordered" evidence="1">
    <location>
        <begin position="36"/>
        <end position="74"/>
    </location>
</feature>
<dbReference type="Proteomes" id="UP001066276">
    <property type="component" value="Chromosome 5"/>
</dbReference>
<accession>A0AAV7RPJ0</accession>
<evidence type="ECO:0000313" key="3">
    <source>
        <dbReference type="Proteomes" id="UP001066276"/>
    </source>
</evidence>
<sequence>MTAASLRCAKSPYGRAGILGVFSVPKMSLPASHPLLRRSLSSPAPAASTSQPQQISSTRWQAGPSSGSPHSMGHPLVPCGVPVVLATSARGPRNLLSCAGHQPSPTSRTLLPGRRPLARHAQGSELRPPPPILKGTRQSTKAGVRRGPWASPQRGLGSHRRPPEARCSSRPLNFSPGDALNSSPWVQGQAPVRAEAAPSPSRKEVWGARFRLCRFAPDQAIPICVDCPAGSRGELFVRILC</sequence>
<organism evidence="2 3">
    <name type="scientific">Pleurodeles waltl</name>
    <name type="common">Iberian ribbed newt</name>
    <dbReference type="NCBI Taxonomy" id="8319"/>
    <lineage>
        <taxon>Eukaryota</taxon>
        <taxon>Metazoa</taxon>
        <taxon>Chordata</taxon>
        <taxon>Craniata</taxon>
        <taxon>Vertebrata</taxon>
        <taxon>Euteleostomi</taxon>
        <taxon>Amphibia</taxon>
        <taxon>Batrachia</taxon>
        <taxon>Caudata</taxon>
        <taxon>Salamandroidea</taxon>
        <taxon>Salamandridae</taxon>
        <taxon>Pleurodelinae</taxon>
        <taxon>Pleurodeles</taxon>
    </lineage>
</organism>
<name>A0AAV7RPJ0_PLEWA</name>
<evidence type="ECO:0000313" key="2">
    <source>
        <dbReference type="EMBL" id="KAJ1153878.1"/>
    </source>
</evidence>
<protein>
    <submittedName>
        <fullName evidence="2">Uncharacterized protein</fullName>
    </submittedName>
</protein>
<dbReference type="AlphaFoldDB" id="A0AAV7RPJ0"/>
<dbReference type="EMBL" id="JANPWB010000009">
    <property type="protein sequence ID" value="KAJ1153878.1"/>
    <property type="molecule type" value="Genomic_DNA"/>
</dbReference>